<dbReference type="RefSeq" id="WP_243305870.1">
    <property type="nucleotide sequence ID" value="NZ_JALGBI010000001.1"/>
</dbReference>
<proteinExistence type="predicted"/>
<comment type="caution">
    <text evidence="1">The sequence shown here is derived from an EMBL/GenBank/DDBJ whole genome shotgun (WGS) entry which is preliminary data.</text>
</comment>
<name>A0A9X1VWC9_9BURK</name>
<dbReference type="AlphaFoldDB" id="A0A9X1VWC9"/>
<sequence length="193" mass="22231">MSDIVWKSGWFVAHAWIADQAEYFLESAEDASRPEGLKSNAAAALVFGGFCLEAFANSAGRVWIPHWDFLERKLSPKEKCQLIGTALGLQTDFGKAPFQCVPMLFEFRNWLAHGKDERVREEIKVDAERAVYVHWGAPQHKQQMLLEPSLVRKHLTQADELIELIEKKSRRRKRDIPMHTTWMVGTKNKAKKR</sequence>
<dbReference type="EMBL" id="JALGBI010000001">
    <property type="protein sequence ID" value="MCJ0763274.1"/>
    <property type="molecule type" value="Genomic_DNA"/>
</dbReference>
<accession>A0A9X1VWC9</accession>
<organism evidence="1 2">
    <name type="scientific">Variovorax terrae</name>
    <dbReference type="NCBI Taxonomy" id="2923278"/>
    <lineage>
        <taxon>Bacteria</taxon>
        <taxon>Pseudomonadati</taxon>
        <taxon>Pseudomonadota</taxon>
        <taxon>Betaproteobacteria</taxon>
        <taxon>Burkholderiales</taxon>
        <taxon>Comamonadaceae</taxon>
        <taxon>Variovorax</taxon>
    </lineage>
</organism>
<reference evidence="1" key="1">
    <citation type="submission" date="2022-03" db="EMBL/GenBank/DDBJ databases">
        <authorList>
            <person name="Woo C.Y."/>
        </authorList>
    </citation>
    <scope>NUCLEOTIDE SEQUENCE</scope>
    <source>
        <strain evidence="1">CYS-02</strain>
    </source>
</reference>
<evidence type="ECO:0000313" key="1">
    <source>
        <dbReference type="EMBL" id="MCJ0763274.1"/>
    </source>
</evidence>
<gene>
    <name evidence="1" type="ORF">MMF98_08635</name>
</gene>
<evidence type="ECO:0000313" key="2">
    <source>
        <dbReference type="Proteomes" id="UP001139447"/>
    </source>
</evidence>
<dbReference type="Proteomes" id="UP001139447">
    <property type="component" value="Unassembled WGS sequence"/>
</dbReference>
<keyword evidence="2" id="KW-1185">Reference proteome</keyword>
<protein>
    <submittedName>
        <fullName evidence="1">Uncharacterized protein</fullName>
    </submittedName>
</protein>